<evidence type="ECO:0000256" key="1">
    <source>
        <dbReference type="ARBA" id="ARBA00022700"/>
    </source>
</evidence>
<dbReference type="SMART" id="SM00049">
    <property type="entry name" value="DEP"/>
    <property type="match status" value="1"/>
</dbReference>
<organism evidence="5 6">
    <name type="scientific">Blyttiomyces helicus</name>
    <dbReference type="NCBI Taxonomy" id="388810"/>
    <lineage>
        <taxon>Eukaryota</taxon>
        <taxon>Fungi</taxon>
        <taxon>Fungi incertae sedis</taxon>
        <taxon>Chytridiomycota</taxon>
        <taxon>Chytridiomycota incertae sedis</taxon>
        <taxon>Chytridiomycetes</taxon>
        <taxon>Chytridiomycetes incertae sedis</taxon>
        <taxon>Blyttiomyces</taxon>
    </lineage>
</organism>
<dbReference type="OrthoDB" id="196547at2759"/>
<dbReference type="InterPro" id="IPR036305">
    <property type="entry name" value="RGS_sf"/>
</dbReference>
<dbReference type="Pfam" id="PF18148">
    <property type="entry name" value="RGS_DHEX"/>
    <property type="match status" value="1"/>
</dbReference>
<dbReference type="SUPFAM" id="SSF48097">
    <property type="entry name" value="Regulator of G-protein signaling, RGS"/>
    <property type="match status" value="1"/>
</dbReference>
<dbReference type="Pfam" id="PF00610">
    <property type="entry name" value="DEP"/>
    <property type="match status" value="1"/>
</dbReference>
<dbReference type="InterPro" id="IPR040759">
    <property type="entry name" value="RGS_DHEX"/>
</dbReference>
<dbReference type="InterPro" id="IPR016137">
    <property type="entry name" value="RGS"/>
</dbReference>
<sequence>MASVVPIAIIAPVPTRPSRQSSAVEDQSLHLDLDTPDIPNSLATIGDSYVLTTSSSAHGTSQLRRPIRGIDRFDTESNASDSTSDNRDSTASTVAPIPKLPVPKAFAKLAVDKRLSMYQSHISRLMPKQMEQVASLESRPATTYARKIAMLEKLVSRMQDPSSGLEIKDRRKMFKVYPESFIASDLVDWFMAACDFMVREEGMRMGQMMLDEGYIIAVDLGDRFISDGSFYVIQTSYYWASQSWHPSELDYAVYLVKRSMRNTVKYALTFYEEERLDRLQSILFERWSDVLAIVQEHETHAQRMSKSDRRLFHLHEYSFWKIHRPYISPNAPFAEDDRANRQAPLTQSQYEKRMSPEELLVWMEKKLENLVLSSNMNRTRPSRAAKNIIARCDLFAALDPMLETSYQPLNPWITDETFTWDSPRSHPTPAVIRVWTSSFFDMLQDPMGISFFYEFLKKEFSQENLEFYLKCVSLDTISTRSDFTKQAQAIYTDFIPTGSPRELNIVSSLRASTVAHFEKLATAPKSLPYSCFDEVVRATLTLLAKDSYVRFCNSEFLSDALRAAMTRELAMRGDLGVPAGSASDLAGGSVRKVLTVRAASRDQLVRDSV</sequence>
<feature type="domain" description="RGS" evidence="3">
    <location>
        <begin position="438"/>
        <end position="561"/>
    </location>
</feature>
<dbReference type="InterPro" id="IPR036388">
    <property type="entry name" value="WH-like_DNA-bd_sf"/>
</dbReference>
<dbReference type="PANTHER" id="PTHR45746">
    <property type="entry name" value="LP21163P"/>
    <property type="match status" value="1"/>
</dbReference>
<keyword evidence="1" id="KW-0734">Signal transduction inhibitor</keyword>
<evidence type="ECO:0000256" key="2">
    <source>
        <dbReference type="SAM" id="MobiDB-lite"/>
    </source>
</evidence>
<gene>
    <name evidence="5" type="ORF">BDK51DRAFT_28472</name>
</gene>
<dbReference type="Pfam" id="PF00615">
    <property type="entry name" value="RGS"/>
    <property type="match status" value="1"/>
</dbReference>
<feature type="compositionally biased region" description="Polar residues" evidence="2">
    <location>
        <begin position="76"/>
        <end position="93"/>
    </location>
</feature>
<evidence type="ECO:0000259" key="4">
    <source>
        <dbReference type="PROSITE" id="PS50186"/>
    </source>
</evidence>
<dbReference type="PROSITE" id="PS50132">
    <property type="entry name" value="RGS"/>
    <property type="match status" value="1"/>
</dbReference>
<accession>A0A4P9WFI5</accession>
<dbReference type="PANTHER" id="PTHR45746:SF6">
    <property type="entry name" value="LP21163P"/>
    <property type="match status" value="1"/>
</dbReference>
<dbReference type="InterPro" id="IPR036284">
    <property type="entry name" value="GGL_sf"/>
</dbReference>
<proteinExistence type="predicted"/>
<dbReference type="SMART" id="SM00315">
    <property type="entry name" value="RGS"/>
    <property type="match status" value="1"/>
</dbReference>
<dbReference type="GO" id="GO:0005737">
    <property type="term" value="C:cytoplasm"/>
    <property type="evidence" value="ECO:0007669"/>
    <property type="project" value="TreeGrafter"/>
</dbReference>
<feature type="region of interest" description="Disordered" evidence="2">
    <location>
        <begin position="55"/>
        <end position="96"/>
    </location>
</feature>
<dbReference type="InterPro" id="IPR000591">
    <property type="entry name" value="DEP_dom"/>
</dbReference>
<keyword evidence="6" id="KW-1185">Reference proteome</keyword>
<evidence type="ECO:0000313" key="5">
    <source>
        <dbReference type="EMBL" id="RKO91521.1"/>
    </source>
</evidence>
<feature type="domain" description="DEP" evidence="4">
    <location>
        <begin position="161"/>
        <end position="235"/>
    </location>
</feature>
<dbReference type="InterPro" id="IPR036390">
    <property type="entry name" value="WH_DNA-bd_sf"/>
</dbReference>
<name>A0A4P9WFI5_9FUNG</name>
<reference evidence="6" key="1">
    <citation type="journal article" date="2018" name="Nat. Microbiol.">
        <title>Leveraging single-cell genomics to expand the fungal tree of life.</title>
        <authorList>
            <person name="Ahrendt S.R."/>
            <person name="Quandt C.A."/>
            <person name="Ciobanu D."/>
            <person name="Clum A."/>
            <person name="Salamov A."/>
            <person name="Andreopoulos B."/>
            <person name="Cheng J.F."/>
            <person name="Woyke T."/>
            <person name="Pelin A."/>
            <person name="Henrissat B."/>
            <person name="Reynolds N.K."/>
            <person name="Benny G.L."/>
            <person name="Smith M.E."/>
            <person name="James T.Y."/>
            <person name="Grigoriev I.V."/>
        </authorList>
    </citation>
    <scope>NUCLEOTIDE SEQUENCE [LARGE SCALE GENOMIC DNA]</scope>
</reference>
<dbReference type="GO" id="GO:0007186">
    <property type="term" value="P:G protein-coupled receptor signaling pathway"/>
    <property type="evidence" value="ECO:0007669"/>
    <property type="project" value="InterPro"/>
</dbReference>
<dbReference type="Gene3D" id="1.10.167.10">
    <property type="entry name" value="Regulator of G-protein Signalling 4, domain 2"/>
    <property type="match status" value="1"/>
</dbReference>
<dbReference type="GO" id="GO:0035556">
    <property type="term" value="P:intracellular signal transduction"/>
    <property type="evidence" value="ECO:0007669"/>
    <property type="project" value="InterPro"/>
</dbReference>
<dbReference type="SUPFAM" id="SSF46785">
    <property type="entry name" value="Winged helix' DNA-binding domain"/>
    <property type="match status" value="1"/>
</dbReference>
<dbReference type="Proteomes" id="UP000269721">
    <property type="component" value="Unassembled WGS sequence"/>
</dbReference>
<dbReference type="GO" id="GO:0008277">
    <property type="term" value="P:regulation of G protein-coupled receptor signaling pathway"/>
    <property type="evidence" value="ECO:0007669"/>
    <property type="project" value="InterPro"/>
</dbReference>
<evidence type="ECO:0000313" key="6">
    <source>
        <dbReference type="Proteomes" id="UP000269721"/>
    </source>
</evidence>
<dbReference type="GO" id="GO:0009968">
    <property type="term" value="P:negative regulation of signal transduction"/>
    <property type="evidence" value="ECO:0007669"/>
    <property type="project" value="UniProtKB-KW"/>
</dbReference>
<dbReference type="Gene3D" id="1.10.1240.60">
    <property type="match status" value="1"/>
</dbReference>
<evidence type="ECO:0008006" key="7">
    <source>
        <dbReference type="Google" id="ProtNLM"/>
    </source>
</evidence>
<dbReference type="SUPFAM" id="SSF48670">
    <property type="entry name" value="Transducin (heterotrimeric G protein), gamma chain"/>
    <property type="match status" value="1"/>
</dbReference>
<dbReference type="InterPro" id="IPR047016">
    <property type="entry name" value="RGS6/7/9/11"/>
</dbReference>
<dbReference type="InterPro" id="IPR044926">
    <property type="entry name" value="RGS_subdomain_2"/>
</dbReference>
<dbReference type="PROSITE" id="PS50186">
    <property type="entry name" value="DEP"/>
    <property type="match status" value="1"/>
</dbReference>
<dbReference type="PRINTS" id="PR01301">
    <property type="entry name" value="RGSPROTEIN"/>
</dbReference>
<dbReference type="Gene3D" id="1.10.10.10">
    <property type="entry name" value="Winged helix-like DNA-binding domain superfamily/Winged helix DNA-binding domain"/>
    <property type="match status" value="1"/>
</dbReference>
<dbReference type="GO" id="GO:0005096">
    <property type="term" value="F:GTPase activator activity"/>
    <property type="evidence" value="ECO:0007669"/>
    <property type="project" value="TreeGrafter"/>
</dbReference>
<protein>
    <recommendedName>
        <fullName evidence="7">Regulator of G protein signaling domain-containing protein</fullName>
    </recommendedName>
</protein>
<dbReference type="EMBL" id="KZ995028">
    <property type="protein sequence ID" value="RKO91521.1"/>
    <property type="molecule type" value="Genomic_DNA"/>
</dbReference>
<dbReference type="InterPro" id="IPR047017">
    <property type="entry name" value="RGS6/7/9/11_DHEX_sf"/>
</dbReference>
<dbReference type="AlphaFoldDB" id="A0A4P9WFI5"/>
<evidence type="ECO:0000259" key="3">
    <source>
        <dbReference type="PROSITE" id="PS50132"/>
    </source>
</evidence>
<dbReference type="CDD" id="cd04371">
    <property type="entry name" value="DEP"/>
    <property type="match status" value="1"/>
</dbReference>